<evidence type="ECO:0000313" key="2">
    <source>
        <dbReference type="Proteomes" id="UP000789342"/>
    </source>
</evidence>
<dbReference type="AlphaFoldDB" id="A0A9N9EJ58"/>
<evidence type="ECO:0000313" key="1">
    <source>
        <dbReference type="EMBL" id="CAG8676138.1"/>
    </source>
</evidence>
<dbReference type="EMBL" id="CAJVPV010013233">
    <property type="protein sequence ID" value="CAG8676138.1"/>
    <property type="molecule type" value="Genomic_DNA"/>
</dbReference>
<name>A0A9N9EJ58_9GLOM</name>
<dbReference type="Proteomes" id="UP000789342">
    <property type="component" value="Unassembled WGS sequence"/>
</dbReference>
<sequence length="72" mass="8069">MEPFTEFISAHGLTLERNPQSYRSLKSIRRIPKGTDVVYSDPLASFPIPSAGKIYCDQCLEIPIKPLLTCSK</sequence>
<accession>A0A9N9EJ58</accession>
<feature type="non-terminal residue" evidence="1">
    <location>
        <position position="72"/>
    </location>
</feature>
<proteinExistence type="predicted"/>
<comment type="caution">
    <text evidence="1">The sequence shown here is derived from an EMBL/GenBank/DDBJ whole genome shotgun (WGS) entry which is preliminary data.</text>
</comment>
<dbReference type="OrthoDB" id="5945798at2759"/>
<protein>
    <submittedName>
        <fullName evidence="1">9327_t:CDS:1</fullName>
    </submittedName>
</protein>
<keyword evidence="2" id="KW-1185">Reference proteome</keyword>
<reference evidence="1" key="1">
    <citation type="submission" date="2021-06" db="EMBL/GenBank/DDBJ databases">
        <authorList>
            <person name="Kallberg Y."/>
            <person name="Tangrot J."/>
            <person name="Rosling A."/>
        </authorList>
    </citation>
    <scope>NUCLEOTIDE SEQUENCE</scope>
    <source>
        <strain evidence="1">CL551</strain>
    </source>
</reference>
<organism evidence="1 2">
    <name type="scientific">Acaulospora morrowiae</name>
    <dbReference type="NCBI Taxonomy" id="94023"/>
    <lineage>
        <taxon>Eukaryota</taxon>
        <taxon>Fungi</taxon>
        <taxon>Fungi incertae sedis</taxon>
        <taxon>Mucoromycota</taxon>
        <taxon>Glomeromycotina</taxon>
        <taxon>Glomeromycetes</taxon>
        <taxon>Diversisporales</taxon>
        <taxon>Acaulosporaceae</taxon>
        <taxon>Acaulospora</taxon>
    </lineage>
</organism>
<gene>
    <name evidence="1" type="ORF">AMORRO_LOCUS11038</name>
</gene>